<protein>
    <submittedName>
        <fullName evidence="1">Uncharacterized protein</fullName>
    </submittedName>
</protein>
<reference evidence="1" key="1">
    <citation type="journal article" date="2021" name="Environ. Microbiol.">
        <title>Gene family expansions and transcriptome signatures uncover fungal adaptations to wood decay.</title>
        <authorList>
            <person name="Hage H."/>
            <person name="Miyauchi S."/>
            <person name="Viragh M."/>
            <person name="Drula E."/>
            <person name="Min B."/>
            <person name="Chaduli D."/>
            <person name="Navarro D."/>
            <person name="Favel A."/>
            <person name="Norest M."/>
            <person name="Lesage-Meessen L."/>
            <person name="Balint B."/>
            <person name="Merenyi Z."/>
            <person name="de Eugenio L."/>
            <person name="Morin E."/>
            <person name="Martinez A.T."/>
            <person name="Baldrian P."/>
            <person name="Stursova M."/>
            <person name="Martinez M.J."/>
            <person name="Novotny C."/>
            <person name="Magnuson J.K."/>
            <person name="Spatafora J.W."/>
            <person name="Maurice S."/>
            <person name="Pangilinan J."/>
            <person name="Andreopoulos W."/>
            <person name="LaButti K."/>
            <person name="Hundley H."/>
            <person name="Na H."/>
            <person name="Kuo A."/>
            <person name="Barry K."/>
            <person name="Lipzen A."/>
            <person name="Henrissat B."/>
            <person name="Riley R."/>
            <person name="Ahrendt S."/>
            <person name="Nagy L.G."/>
            <person name="Grigoriev I.V."/>
            <person name="Martin F."/>
            <person name="Rosso M.N."/>
        </authorList>
    </citation>
    <scope>NUCLEOTIDE SEQUENCE</scope>
    <source>
        <strain evidence="1">CBS 384.51</strain>
    </source>
</reference>
<evidence type="ECO:0000313" key="1">
    <source>
        <dbReference type="EMBL" id="KAI0095194.1"/>
    </source>
</evidence>
<keyword evidence="2" id="KW-1185">Reference proteome</keyword>
<sequence length="302" mass="34333">MTGVTITEDLGLPDVNALIIGKRFRTAAIALLVYDHLISLDREIELVWRKRKAHPVFFLYVFNRFFVLAYYIFDSVPLTYNGIVSTKICVFYLMLDVIVTTVTTLVVQVLLQLRIYALYDRSRKVLLVLLVLCVFEATGMGILVALTMKHLFRTNIPDTSVGCAYQNLPKISFFFFIPSLLYEPILCCMVAYKAISSTVRIPLINRIARDSMIYFIAIFAELLVSTLVWAKAPGWMNIVNPWSAALPSLLGSRLILSMREAVERQNNIATYIVEEFPSVVYARDVDHLGSESDDLKTLRNPQ</sequence>
<dbReference type="EMBL" id="MU274900">
    <property type="protein sequence ID" value="KAI0095194.1"/>
    <property type="molecule type" value="Genomic_DNA"/>
</dbReference>
<proteinExistence type="predicted"/>
<gene>
    <name evidence="1" type="ORF">BDY19DRAFT_73491</name>
</gene>
<accession>A0ACB8ULD9</accession>
<comment type="caution">
    <text evidence="1">The sequence shown here is derived from an EMBL/GenBank/DDBJ whole genome shotgun (WGS) entry which is preliminary data.</text>
</comment>
<name>A0ACB8ULD9_9APHY</name>
<organism evidence="1 2">
    <name type="scientific">Irpex rosettiformis</name>
    <dbReference type="NCBI Taxonomy" id="378272"/>
    <lineage>
        <taxon>Eukaryota</taxon>
        <taxon>Fungi</taxon>
        <taxon>Dikarya</taxon>
        <taxon>Basidiomycota</taxon>
        <taxon>Agaricomycotina</taxon>
        <taxon>Agaricomycetes</taxon>
        <taxon>Polyporales</taxon>
        <taxon>Irpicaceae</taxon>
        <taxon>Irpex</taxon>
    </lineage>
</organism>
<dbReference type="Proteomes" id="UP001055072">
    <property type="component" value="Unassembled WGS sequence"/>
</dbReference>
<evidence type="ECO:0000313" key="2">
    <source>
        <dbReference type="Proteomes" id="UP001055072"/>
    </source>
</evidence>